<evidence type="ECO:0000256" key="5">
    <source>
        <dbReference type="ARBA" id="ARBA00022741"/>
    </source>
</evidence>
<dbReference type="NCBIfam" id="TIGR02432">
    <property type="entry name" value="lysidine_TilS_N"/>
    <property type="match status" value="1"/>
</dbReference>
<gene>
    <name evidence="8" type="primary">tilS</name>
    <name evidence="10" type="ORF">LZ11_00188</name>
</gene>
<comment type="domain">
    <text evidence="8">The N-terminal region contains the highly conserved SGGXDS motif, predicted to be a P-loop motif involved in ATP binding.</text>
</comment>
<dbReference type="NCBIfam" id="TIGR02433">
    <property type="entry name" value="lysidine_TilS_C"/>
    <property type="match status" value="1"/>
</dbReference>
<comment type="caution">
    <text evidence="10">The sequence shown here is derived from an EMBL/GenBank/DDBJ whole genome shotgun (WGS) entry which is preliminary data.</text>
</comment>
<dbReference type="GO" id="GO:0032267">
    <property type="term" value="F:tRNA(Ile)-lysidine synthase activity"/>
    <property type="evidence" value="ECO:0007669"/>
    <property type="project" value="UniProtKB-EC"/>
</dbReference>
<proteinExistence type="inferred from homology"/>
<comment type="subcellular location">
    <subcellularLocation>
        <location evidence="1 8">Cytoplasm</location>
    </subcellularLocation>
</comment>
<evidence type="ECO:0000313" key="11">
    <source>
        <dbReference type="Proteomes" id="UP000322294"/>
    </source>
</evidence>
<dbReference type="SUPFAM" id="SSF52402">
    <property type="entry name" value="Adenine nucleotide alpha hydrolases-like"/>
    <property type="match status" value="1"/>
</dbReference>
<dbReference type="GO" id="GO:0005737">
    <property type="term" value="C:cytoplasm"/>
    <property type="evidence" value="ECO:0007669"/>
    <property type="project" value="UniProtKB-SubCell"/>
</dbReference>
<keyword evidence="2 8" id="KW-0963">Cytoplasm</keyword>
<dbReference type="HAMAP" id="MF_01161">
    <property type="entry name" value="tRNA_Ile_lys_synt"/>
    <property type="match status" value="1"/>
</dbReference>
<evidence type="ECO:0000256" key="8">
    <source>
        <dbReference type="HAMAP-Rule" id="MF_01161"/>
    </source>
</evidence>
<dbReference type="SUPFAM" id="SSF82829">
    <property type="entry name" value="MesJ substrate recognition domain-like"/>
    <property type="match status" value="1"/>
</dbReference>
<feature type="domain" description="Lysidine-tRNA(Ile) synthetase C-terminal" evidence="9">
    <location>
        <begin position="385"/>
        <end position="457"/>
    </location>
</feature>
<dbReference type="InterPro" id="IPR012796">
    <property type="entry name" value="Lysidine-tRNA-synth_C"/>
</dbReference>
<evidence type="ECO:0000256" key="2">
    <source>
        <dbReference type="ARBA" id="ARBA00022490"/>
    </source>
</evidence>
<dbReference type="EC" id="6.3.4.19" evidence="8"/>
<sequence length="471" mass="53578">MDIISVFKDTVNKYRMLQRGDRVLVGVSGGPDSVCLLHLLLRHREEFDISLAVAHLNHCFRGAESDEDEAFVRDLAGKWGLPYYGEKVDVPDYIKKTGLSPEDAARRVRYAFFERVRREIGAGKVALAHNSNDREETILMNIFRGTGLEGLTGIEAVRDHYIRPLIEVERAAIEEYLKREGVPYRIDSTNLQTYYYRNKLRLELIPLIKREYCPHLSASLKRLSEIASADISLLGKLTDEAFARVVRAMPGGVMIDLKKFNELHEALRYRVVRKAVEEILGDLKDFEYRHARMAVEFIAEKPTGSRLNLPRGLTGEKSYEYFYIYRGDPPAAADFYYELPVPGKIQVPEAGAAVTARIIENKGGIAFKANPLMAYLDYGKIKGNLAVRNRRPGDRFIPFGSRFSKKLQDFFVDNKIPAGERDRVPLVVAGDRILWVGGMRIDDRFKVTGDTKKILVLEIQRQNGIQEESTC</sequence>
<accession>A0A5S5B0T9</accession>
<evidence type="ECO:0000259" key="9">
    <source>
        <dbReference type="SMART" id="SM00977"/>
    </source>
</evidence>
<dbReference type="PANTHER" id="PTHR43033:SF1">
    <property type="entry name" value="TRNA(ILE)-LYSIDINE SYNTHASE-RELATED"/>
    <property type="match status" value="1"/>
</dbReference>
<reference evidence="10 11" key="1">
    <citation type="submission" date="2019-07" db="EMBL/GenBank/DDBJ databases">
        <title>Genomic Encyclopedia of Type Strains, Phase I: the one thousand microbial genomes (KMG-I) project.</title>
        <authorList>
            <person name="Kyrpides N."/>
        </authorList>
    </citation>
    <scope>NUCLEOTIDE SEQUENCE [LARGE SCALE GENOMIC DNA]</scope>
    <source>
        <strain evidence="10 11">DSM 16647</strain>
    </source>
</reference>
<dbReference type="RefSeq" id="WP_148865761.1">
    <property type="nucleotide sequence ID" value="NZ_VNHO01000002.1"/>
</dbReference>
<dbReference type="InterPro" id="IPR011063">
    <property type="entry name" value="TilS/TtcA_N"/>
</dbReference>
<comment type="catalytic activity">
    <reaction evidence="7 8">
        <text>cytidine(34) in tRNA(Ile2) + L-lysine + ATP = lysidine(34) in tRNA(Ile2) + AMP + diphosphate + H(+)</text>
        <dbReference type="Rhea" id="RHEA:43744"/>
        <dbReference type="Rhea" id="RHEA-COMP:10625"/>
        <dbReference type="Rhea" id="RHEA-COMP:10670"/>
        <dbReference type="ChEBI" id="CHEBI:15378"/>
        <dbReference type="ChEBI" id="CHEBI:30616"/>
        <dbReference type="ChEBI" id="CHEBI:32551"/>
        <dbReference type="ChEBI" id="CHEBI:33019"/>
        <dbReference type="ChEBI" id="CHEBI:82748"/>
        <dbReference type="ChEBI" id="CHEBI:83665"/>
        <dbReference type="ChEBI" id="CHEBI:456215"/>
        <dbReference type="EC" id="6.3.4.19"/>
    </reaction>
</comment>
<keyword evidence="11" id="KW-1185">Reference proteome</keyword>
<dbReference type="SMART" id="SM00977">
    <property type="entry name" value="TilS_C"/>
    <property type="match status" value="1"/>
</dbReference>
<dbReference type="OrthoDB" id="9807403at2"/>
<evidence type="ECO:0000313" key="10">
    <source>
        <dbReference type="EMBL" id="TYP58733.1"/>
    </source>
</evidence>
<evidence type="ECO:0000256" key="1">
    <source>
        <dbReference type="ARBA" id="ARBA00004496"/>
    </source>
</evidence>
<dbReference type="PANTHER" id="PTHR43033">
    <property type="entry name" value="TRNA(ILE)-LYSIDINE SYNTHASE-RELATED"/>
    <property type="match status" value="1"/>
</dbReference>
<dbReference type="InterPro" id="IPR012094">
    <property type="entry name" value="tRNA_Ile_lys_synt"/>
</dbReference>
<keyword evidence="4 8" id="KW-0819">tRNA processing</keyword>
<dbReference type="GO" id="GO:0006400">
    <property type="term" value="P:tRNA modification"/>
    <property type="evidence" value="ECO:0007669"/>
    <property type="project" value="UniProtKB-UniRule"/>
</dbReference>
<dbReference type="CDD" id="cd01992">
    <property type="entry name" value="TilS_N"/>
    <property type="match status" value="1"/>
</dbReference>
<dbReference type="SUPFAM" id="SSF56037">
    <property type="entry name" value="PheT/TilS domain"/>
    <property type="match status" value="1"/>
</dbReference>
<protein>
    <recommendedName>
        <fullName evidence="8">tRNA(Ile)-lysidine synthase</fullName>
        <ecNumber evidence="8">6.3.4.19</ecNumber>
    </recommendedName>
    <alternativeName>
        <fullName evidence="8">tRNA(Ile)-2-lysyl-cytidine synthase</fullName>
    </alternativeName>
    <alternativeName>
        <fullName evidence="8">tRNA(Ile)-lysidine synthetase</fullName>
    </alternativeName>
</protein>
<dbReference type="Pfam" id="PF11734">
    <property type="entry name" value="TilS_C"/>
    <property type="match status" value="1"/>
</dbReference>
<comment type="function">
    <text evidence="8">Ligates lysine onto the cytidine present at position 34 of the AUA codon-specific tRNA(Ile) that contains the anticodon CAU, in an ATP-dependent manner. Cytidine is converted to lysidine, thus changing the amino acid specificity of the tRNA from methionine to isoleucine.</text>
</comment>
<dbReference type="EMBL" id="VNHO01000002">
    <property type="protein sequence ID" value="TYP58733.1"/>
    <property type="molecule type" value="Genomic_DNA"/>
</dbReference>
<organism evidence="10 11">
    <name type="scientific">Thermosediminibacter litoriperuensis</name>
    <dbReference type="NCBI Taxonomy" id="291989"/>
    <lineage>
        <taxon>Bacteria</taxon>
        <taxon>Bacillati</taxon>
        <taxon>Bacillota</taxon>
        <taxon>Clostridia</taxon>
        <taxon>Thermosediminibacterales</taxon>
        <taxon>Thermosediminibacteraceae</taxon>
        <taxon>Thermosediminibacter</taxon>
    </lineage>
</organism>
<name>A0A5S5B0T9_9FIRM</name>
<dbReference type="InterPro" id="IPR012795">
    <property type="entry name" value="tRNA_Ile_lys_synt_N"/>
</dbReference>
<dbReference type="Gene3D" id="3.40.50.620">
    <property type="entry name" value="HUPs"/>
    <property type="match status" value="1"/>
</dbReference>
<feature type="binding site" evidence="8">
    <location>
        <begin position="28"/>
        <end position="33"/>
    </location>
    <ligand>
        <name>ATP</name>
        <dbReference type="ChEBI" id="CHEBI:30616"/>
    </ligand>
</feature>
<evidence type="ECO:0000256" key="6">
    <source>
        <dbReference type="ARBA" id="ARBA00022840"/>
    </source>
</evidence>
<keyword evidence="5 8" id="KW-0547">Nucleotide-binding</keyword>
<evidence type="ECO:0000256" key="4">
    <source>
        <dbReference type="ARBA" id="ARBA00022694"/>
    </source>
</evidence>
<comment type="similarity">
    <text evidence="8">Belongs to the tRNA(Ile)-lysidine synthase family.</text>
</comment>
<dbReference type="Gene3D" id="1.20.59.20">
    <property type="match status" value="1"/>
</dbReference>
<evidence type="ECO:0000256" key="3">
    <source>
        <dbReference type="ARBA" id="ARBA00022598"/>
    </source>
</evidence>
<dbReference type="InterPro" id="IPR014729">
    <property type="entry name" value="Rossmann-like_a/b/a_fold"/>
</dbReference>
<dbReference type="AlphaFoldDB" id="A0A5S5B0T9"/>
<dbReference type="GO" id="GO:0005524">
    <property type="term" value="F:ATP binding"/>
    <property type="evidence" value="ECO:0007669"/>
    <property type="project" value="UniProtKB-UniRule"/>
</dbReference>
<keyword evidence="6 8" id="KW-0067">ATP-binding</keyword>
<evidence type="ECO:0000256" key="7">
    <source>
        <dbReference type="ARBA" id="ARBA00048539"/>
    </source>
</evidence>
<dbReference type="Proteomes" id="UP000322294">
    <property type="component" value="Unassembled WGS sequence"/>
</dbReference>
<dbReference type="Pfam" id="PF01171">
    <property type="entry name" value="ATP_bind_3"/>
    <property type="match status" value="1"/>
</dbReference>
<keyword evidence="3 8" id="KW-0436">Ligase</keyword>